<dbReference type="SUPFAM" id="SSF55486">
    <property type="entry name" value="Metalloproteases ('zincins'), catalytic domain"/>
    <property type="match status" value="1"/>
</dbReference>
<keyword evidence="5" id="KW-0378">Hydrolase</keyword>
<evidence type="ECO:0000259" key="10">
    <source>
        <dbReference type="Pfam" id="PF05649"/>
    </source>
</evidence>
<keyword evidence="12" id="KW-1185">Reference proteome</keyword>
<dbReference type="InterPro" id="IPR008753">
    <property type="entry name" value="Peptidase_M13_N"/>
</dbReference>
<evidence type="ECO:0000256" key="7">
    <source>
        <dbReference type="ARBA" id="ARBA00023049"/>
    </source>
</evidence>
<keyword evidence="3" id="KW-0645">Protease</keyword>
<dbReference type="Pfam" id="PF05649">
    <property type="entry name" value="Peptidase_M13_N"/>
    <property type="match status" value="1"/>
</dbReference>
<dbReference type="InterPro" id="IPR042089">
    <property type="entry name" value="Peptidase_M13_dom_2"/>
</dbReference>
<dbReference type="Proteomes" id="UP000218231">
    <property type="component" value="Unassembled WGS sequence"/>
</dbReference>
<evidence type="ECO:0000256" key="1">
    <source>
        <dbReference type="ARBA" id="ARBA00001947"/>
    </source>
</evidence>
<dbReference type="OrthoDB" id="6475849at2759"/>
<protein>
    <recommendedName>
        <fullName evidence="13">Peptidase M13 N-terminal domain-containing protein</fullName>
    </recommendedName>
</protein>
<dbReference type="GO" id="GO:0046872">
    <property type="term" value="F:metal ion binding"/>
    <property type="evidence" value="ECO:0007669"/>
    <property type="project" value="UniProtKB-KW"/>
</dbReference>
<accession>A0A2A2J7C8</accession>
<reference evidence="11 12" key="1">
    <citation type="journal article" date="2017" name="Curr. Biol.">
        <title>Genome architecture and evolution of a unichromosomal asexual nematode.</title>
        <authorList>
            <person name="Fradin H."/>
            <person name="Zegar C."/>
            <person name="Gutwein M."/>
            <person name="Lucas J."/>
            <person name="Kovtun M."/>
            <person name="Corcoran D."/>
            <person name="Baugh L.R."/>
            <person name="Kiontke K."/>
            <person name="Gunsalus K."/>
            <person name="Fitch D.H."/>
            <person name="Piano F."/>
        </authorList>
    </citation>
    <scope>NUCLEOTIDE SEQUENCE [LARGE SCALE GENOMIC DNA]</scope>
    <source>
        <strain evidence="11">PF1309</strain>
    </source>
</reference>
<evidence type="ECO:0000259" key="9">
    <source>
        <dbReference type="Pfam" id="PF01431"/>
    </source>
</evidence>
<feature type="domain" description="Peptidase M13 N-terminal" evidence="10">
    <location>
        <begin position="114"/>
        <end position="507"/>
    </location>
</feature>
<evidence type="ECO:0000256" key="4">
    <source>
        <dbReference type="ARBA" id="ARBA00022723"/>
    </source>
</evidence>
<keyword evidence="6" id="KW-0862">Zinc</keyword>
<proteinExistence type="inferred from homology"/>
<keyword evidence="8" id="KW-1133">Transmembrane helix</keyword>
<comment type="similarity">
    <text evidence="2">Belongs to the peptidase M13 family.</text>
</comment>
<comment type="caution">
    <text evidence="11">The sequence shown here is derived from an EMBL/GenBank/DDBJ whole genome shotgun (WGS) entry which is preliminary data.</text>
</comment>
<evidence type="ECO:0000256" key="6">
    <source>
        <dbReference type="ARBA" id="ARBA00022833"/>
    </source>
</evidence>
<dbReference type="PROSITE" id="PS51885">
    <property type="entry name" value="NEPRILYSIN"/>
    <property type="match status" value="1"/>
</dbReference>
<dbReference type="CDD" id="cd08662">
    <property type="entry name" value="M13"/>
    <property type="match status" value="1"/>
</dbReference>
<dbReference type="Gene3D" id="1.10.1380.10">
    <property type="entry name" value="Neutral endopeptidase , domain2"/>
    <property type="match status" value="1"/>
</dbReference>
<dbReference type="STRING" id="2018661.A0A2A2J7C8"/>
<evidence type="ECO:0000313" key="11">
    <source>
        <dbReference type="EMBL" id="PAV57533.1"/>
    </source>
</evidence>
<dbReference type="AlphaFoldDB" id="A0A2A2J7C8"/>
<sequence>MKGETRNGLAASTLWHHPNKRSCFGRLTRLEICLLITTVILFLSLISVILSWLILLNGYRTFIDGPPIYPVEFENSSTAVDRTAKHHGEVVCTSKECTLLAAFLAENLNPKADPCEDFYEFACGNYGLNRVLPANKPARNTIMDVQARLGKQIKSVLEQPLRDDEPIYDRLPKGYFHKCLDEEELERTGLQAIKEVVDWVGGWPAVVGDNWQQWNYTWEEQLARVLNKTGVNAVILEMSVTHDPANSSRSVIEMDQPKWGVGSRHPYLNGEDDPLIKNYTHLMKMTAIHLGADPSRVEKEIKETVDLELKLVNFSADEIVRRDPERGNNRYQLWQLKQAFPLINFEKYVQTAFKELVNVSPNHTVIVREIDYFAGIQHILSSTPKRVIANYIAWRLVQGFSPLLPPTVREIFYEFKANQTGMFNSPPPDRYEDCVTLACMVMDMPTGKLFVEHFFEKERSMKKLNELTAYLKNEFIKQLKVLDWMDETTRERAIQKANMIDYKSGFPEYLFNDTWMMQNWGIPLIPSEYLLHLTIRIKLYRHVDDLRRLNTPLDRSMWIQNPAQVDAYYAPNLNEMVFPAGIMQFPFLTLGAPSYITFGMVGAVIGHELNYNKLILSGQYDSLGNLNDWWDAETAEKFHEKTRCFVRQYGSIHIEEAGIDLNGQLSLGENIADNGGLKNAFHAYKTWKVNTSVAEPALPGFQNFTSEQMFFLAYANNWCALIRPKYYVQLALTDVHSPSKYRAIVPLKNRLEFAEAYNCPTGSQMNPEKKCQVW</sequence>
<evidence type="ECO:0008006" key="13">
    <source>
        <dbReference type="Google" id="ProtNLM"/>
    </source>
</evidence>
<dbReference type="GO" id="GO:0016485">
    <property type="term" value="P:protein processing"/>
    <property type="evidence" value="ECO:0007669"/>
    <property type="project" value="TreeGrafter"/>
</dbReference>
<dbReference type="GO" id="GO:0005886">
    <property type="term" value="C:plasma membrane"/>
    <property type="evidence" value="ECO:0007669"/>
    <property type="project" value="TreeGrafter"/>
</dbReference>
<dbReference type="PANTHER" id="PTHR11733:SF192">
    <property type="entry name" value="NEPRILYSIN-21"/>
    <property type="match status" value="1"/>
</dbReference>
<gene>
    <name evidence="11" type="ORF">WR25_04830</name>
</gene>
<dbReference type="GO" id="GO:0004222">
    <property type="term" value="F:metalloendopeptidase activity"/>
    <property type="evidence" value="ECO:0007669"/>
    <property type="project" value="InterPro"/>
</dbReference>
<dbReference type="InterPro" id="IPR024079">
    <property type="entry name" value="MetalloPept_cat_dom_sf"/>
</dbReference>
<feature type="domain" description="Peptidase M13 C-terminal" evidence="9">
    <location>
        <begin position="567"/>
        <end position="773"/>
    </location>
</feature>
<dbReference type="Pfam" id="PF01431">
    <property type="entry name" value="Peptidase_M13"/>
    <property type="match status" value="1"/>
</dbReference>
<evidence type="ECO:0000256" key="3">
    <source>
        <dbReference type="ARBA" id="ARBA00022670"/>
    </source>
</evidence>
<keyword evidence="4" id="KW-0479">Metal-binding</keyword>
<evidence type="ECO:0000256" key="2">
    <source>
        <dbReference type="ARBA" id="ARBA00007357"/>
    </source>
</evidence>
<dbReference type="InterPro" id="IPR000718">
    <property type="entry name" value="Peptidase_M13"/>
</dbReference>
<evidence type="ECO:0000313" key="12">
    <source>
        <dbReference type="Proteomes" id="UP000218231"/>
    </source>
</evidence>
<keyword evidence="8" id="KW-0812">Transmembrane</keyword>
<evidence type="ECO:0000256" key="8">
    <source>
        <dbReference type="SAM" id="Phobius"/>
    </source>
</evidence>
<feature type="transmembrane region" description="Helical" evidence="8">
    <location>
        <begin position="30"/>
        <end position="55"/>
    </location>
</feature>
<comment type="cofactor">
    <cofactor evidence="1">
        <name>Zn(2+)</name>
        <dbReference type="ChEBI" id="CHEBI:29105"/>
    </cofactor>
</comment>
<dbReference type="EMBL" id="LIAE01010634">
    <property type="protein sequence ID" value="PAV57533.1"/>
    <property type="molecule type" value="Genomic_DNA"/>
</dbReference>
<organism evidence="11 12">
    <name type="scientific">Diploscapter pachys</name>
    <dbReference type="NCBI Taxonomy" id="2018661"/>
    <lineage>
        <taxon>Eukaryota</taxon>
        <taxon>Metazoa</taxon>
        <taxon>Ecdysozoa</taxon>
        <taxon>Nematoda</taxon>
        <taxon>Chromadorea</taxon>
        <taxon>Rhabditida</taxon>
        <taxon>Rhabditina</taxon>
        <taxon>Rhabditomorpha</taxon>
        <taxon>Rhabditoidea</taxon>
        <taxon>Rhabditidae</taxon>
        <taxon>Diploscapter</taxon>
    </lineage>
</organism>
<dbReference type="InterPro" id="IPR018497">
    <property type="entry name" value="Peptidase_M13_C"/>
</dbReference>
<keyword evidence="7" id="KW-0482">Metalloprotease</keyword>
<name>A0A2A2J7C8_9BILA</name>
<dbReference type="PANTHER" id="PTHR11733">
    <property type="entry name" value="ZINC METALLOPROTEASE FAMILY M13 NEPRILYSIN-RELATED"/>
    <property type="match status" value="1"/>
</dbReference>
<dbReference type="PRINTS" id="PR00786">
    <property type="entry name" value="NEPRILYSIN"/>
</dbReference>
<keyword evidence="8" id="KW-0472">Membrane</keyword>
<evidence type="ECO:0000256" key="5">
    <source>
        <dbReference type="ARBA" id="ARBA00022801"/>
    </source>
</evidence>
<dbReference type="Gene3D" id="3.40.390.10">
    <property type="entry name" value="Collagenase (Catalytic Domain)"/>
    <property type="match status" value="1"/>
</dbReference>